<evidence type="ECO:0000313" key="1">
    <source>
        <dbReference type="EMBL" id="MEQ2277687.1"/>
    </source>
</evidence>
<proteinExistence type="predicted"/>
<organism evidence="1 2">
    <name type="scientific">Xenotaenia resolanae</name>
    <dbReference type="NCBI Taxonomy" id="208358"/>
    <lineage>
        <taxon>Eukaryota</taxon>
        <taxon>Metazoa</taxon>
        <taxon>Chordata</taxon>
        <taxon>Craniata</taxon>
        <taxon>Vertebrata</taxon>
        <taxon>Euteleostomi</taxon>
        <taxon>Actinopterygii</taxon>
        <taxon>Neopterygii</taxon>
        <taxon>Teleostei</taxon>
        <taxon>Neoteleostei</taxon>
        <taxon>Acanthomorphata</taxon>
        <taxon>Ovalentaria</taxon>
        <taxon>Atherinomorphae</taxon>
        <taxon>Cyprinodontiformes</taxon>
        <taxon>Goodeidae</taxon>
        <taxon>Xenotaenia</taxon>
    </lineage>
</organism>
<name>A0ABV0XAM5_9TELE</name>
<dbReference type="Proteomes" id="UP001444071">
    <property type="component" value="Unassembled WGS sequence"/>
</dbReference>
<gene>
    <name evidence="1" type="ORF">XENORESO_006261</name>
</gene>
<reference evidence="1 2" key="1">
    <citation type="submission" date="2021-06" db="EMBL/GenBank/DDBJ databases">
        <authorList>
            <person name="Palmer J.M."/>
        </authorList>
    </citation>
    <scope>NUCLEOTIDE SEQUENCE [LARGE SCALE GENOMIC DNA]</scope>
    <source>
        <strain evidence="1 2">XR_2019</strain>
        <tissue evidence="1">Muscle</tissue>
    </source>
</reference>
<comment type="caution">
    <text evidence="1">The sequence shown here is derived from an EMBL/GenBank/DDBJ whole genome shotgun (WGS) entry which is preliminary data.</text>
</comment>
<evidence type="ECO:0000313" key="2">
    <source>
        <dbReference type="Proteomes" id="UP001444071"/>
    </source>
</evidence>
<protein>
    <submittedName>
        <fullName evidence="1">Uncharacterized protein</fullName>
    </submittedName>
</protein>
<sequence length="104" mass="12010">MEEKKQIKLNIVGSIFILCRTSFCCSNSYVSYVSTTFAQGVKFLHIFVCKIVQAQPGWEENICKHQFSSLITDRRLDLSLDFHWAVLKPEYVFGLYPCMMPPPP</sequence>
<accession>A0ABV0XAM5</accession>
<dbReference type="EMBL" id="JAHRIM010092227">
    <property type="protein sequence ID" value="MEQ2277687.1"/>
    <property type="molecule type" value="Genomic_DNA"/>
</dbReference>
<keyword evidence="2" id="KW-1185">Reference proteome</keyword>